<dbReference type="SUPFAM" id="SSF102405">
    <property type="entry name" value="MCP/YpsA-like"/>
    <property type="match status" value="1"/>
</dbReference>
<dbReference type="PANTHER" id="PTHR38440">
    <property type="entry name" value="UPF0398 PROTEIN YPSA"/>
    <property type="match status" value="1"/>
</dbReference>
<dbReference type="RefSeq" id="WP_046443347.1">
    <property type="nucleotide sequence ID" value="NZ_LAYJ01000088.1"/>
</dbReference>
<organism evidence="1 2">
    <name type="scientific">Christensenella hongkongensis</name>
    <dbReference type="NCBI Taxonomy" id="270498"/>
    <lineage>
        <taxon>Bacteria</taxon>
        <taxon>Bacillati</taxon>
        <taxon>Bacillota</taxon>
        <taxon>Clostridia</taxon>
        <taxon>Christensenellales</taxon>
        <taxon>Christensenellaceae</taxon>
        <taxon>Christensenella</taxon>
    </lineage>
</organism>
<dbReference type="PANTHER" id="PTHR38440:SF1">
    <property type="entry name" value="UPF0398 PROTEIN SPR0331"/>
    <property type="match status" value="1"/>
</dbReference>
<gene>
    <name evidence="1" type="ORF">CHK_1480</name>
</gene>
<dbReference type="InterPro" id="IPR010697">
    <property type="entry name" value="YspA"/>
</dbReference>
<dbReference type="STRING" id="270498.CHK_1480"/>
<dbReference type="EMBL" id="LAYJ01000088">
    <property type="protein sequence ID" value="KKI51093.1"/>
    <property type="molecule type" value="Genomic_DNA"/>
</dbReference>
<reference evidence="1 2" key="1">
    <citation type="submission" date="2015-04" db="EMBL/GenBank/DDBJ databases">
        <title>Draft genome sequence of bacteremic isolate Catabacter hongkongensis type strain HKU16T.</title>
        <authorList>
            <person name="Lau S.K."/>
            <person name="Teng J.L."/>
            <person name="Huang Y."/>
            <person name="Curreem S.O."/>
            <person name="Tsui S.K."/>
            <person name="Woo P.C."/>
        </authorList>
    </citation>
    <scope>NUCLEOTIDE SEQUENCE [LARGE SCALE GENOMIC DNA]</scope>
    <source>
        <strain evidence="1 2">HKU16</strain>
    </source>
</reference>
<dbReference type="Gene3D" id="3.40.50.450">
    <property type="match status" value="1"/>
</dbReference>
<sequence>MSKETTCCFTGPRPHKLSFLQNEEFPQCVMLKKQLTEEILSKAVQFGCDTFLSGMARGVDMICAQLVIDLRSILHMPMRLVCVIPYAAQAKNWPAAEQERYREILSQAERKILVSREYTRSCIMERNRYMVDHSAHMVAVYGGGGGGTKYTLDYARRENLCISITDPYALDAYTRLK</sequence>
<name>A0A0M2NG08_9FIRM</name>
<evidence type="ECO:0000313" key="2">
    <source>
        <dbReference type="Proteomes" id="UP000034076"/>
    </source>
</evidence>
<evidence type="ECO:0000313" key="1">
    <source>
        <dbReference type="EMBL" id="KKI51093.1"/>
    </source>
</evidence>
<keyword evidence="2" id="KW-1185">Reference proteome</keyword>
<accession>A0A0M2NG08</accession>
<dbReference type="Proteomes" id="UP000034076">
    <property type="component" value="Unassembled WGS sequence"/>
</dbReference>
<evidence type="ECO:0008006" key="3">
    <source>
        <dbReference type="Google" id="ProtNLM"/>
    </source>
</evidence>
<dbReference type="Pfam" id="PF06908">
    <property type="entry name" value="YpsA"/>
    <property type="match status" value="1"/>
</dbReference>
<comment type="caution">
    <text evidence="1">The sequence shown here is derived from an EMBL/GenBank/DDBJ whole genome shotgun (WGS) entry which is preliminary data.</text>
</comment>
<dbReference type="OrthoDB" id="1795759at2"/>
<proteinExistence type="predicted"/>
<protein>
    <recommendedName>
        <fullName evidence="3">DUF1273 family protein</fullName>
    </recommendedName>
</protein>
<dbReference type="AlphaFoldDB" id="A0A0M2NG08"/>